<feature type="domain" description="DRBM" evidence="4">
    <location>
        <begin position="18"/>
        <end position="87"/>
    </location>
</feature>
<dbReference type="Pfam" id="PF00035">
    <property type="entry name" value="dsrm"/>
    <property type="match status" value="2"/>
</dbReference>
<dbReference type="PANTHER" id="PTHR11207">
    <property type="entry name" value="RIBONUCLEASE III"/>
    <property type="match status" value="1"/>
</dbReference>
<dbReference type="GO" id="GO:0003725">
    <property type="term" value="F:double-stranded RNA binding"/>
    <property type="evidence" value="ECO:0007669"/>
    <property type="project" value="InterPro"/>
</dbReference>
<dbReference type="GO" id="GO:0004525">
    <property type="term" value="F:ribonuclease III activity"/>
    <property type="evidence" value="ECO:0007669"/>
    <property type="project" value="TreeGrafter"/>
</dbReference>
<accession>A0A833QIY1</accession>
<dbReference type="SUPFAM" id="SSF54768">
    <property type="entry name" value="dsRNA-binding domain-like"/>
    <property type="match status" value="2"/>
</dbReference>
<dbReference type="GO" id="GO:0010468">
    <property type="term" value="P:regulation of gene expression"/>
    <property type="evidence" value="ECO:0007669"/>
    <property type="project" value="TreeGrafter"/>
</dbReference>
<protein>
    <submittedName>
        <fullName evidence="5">Double-stranded RNA-binding protein 8-like protein</fullName>
    </submittedName>
</protein>
<dbReference type="GO" id="GO:0005634">
    <property type="term" value="C:nucleus"/>
    <property type="evidence" value="ECO:0007669"/>
    <property type="project" value="TreeGrafter"/>
</dbReference>
<dbReference type="PANTHER" id="PTHR11207:SF1">
    <property type="entry name" value="DOUBLE-STRANDED RNA-BINDING PROTEIN 1"/>
    <property type="match status" value="1"/>
</dbReference>
<dbReference type="Gene3D" id="3.30.160.20">
    <property type="match status" value="2"/>
</dbReference>
<dbReference type="InterPro" id="IPR014720">
    <property type="entry name" value="dsRBD_dom"/>
</dbReference>
<reference evidence="5" key="1">
    <citation type="submission" date="2020-01" db="EMBL/GenBank/DDBJ databases">
        <title>Genome sequence of Kobresia littledalei, the first chromosome-level genome in the family Cyperaceae.</title>
        <authorList>
            <person name="Qu G."/>
        </authorList>
    </citation>
    <scope>NUCLEOTIDE SEQUENCE</scope>
    <source>
        <strain evidence="5">C.B.Clarke</strain>
        <tissue evidence="5">Leaf</tissue>
    </source>
</reference>
<evidence type="ECO:0000256" key="2">
    <source>
        <dbReference type="ARBA" id="ARBA00022884"/>
    </source>
</evidence>
<feature type="domain" description="DRBM" evidence="4">
    <location>
        <begin position="103"/>
        <end position="170"/>
    </location>
</feature>
<dbReference type="SMART" id="SM00358">
    <property type="entry name" value="DSRM"/>
    <property type="match status" value="2"/>
</dbReference>
<proteinExistence type="predicted"/>
<keyword evidence="1" id="KW-0677">Repeat</keyword>
<evidence type="ECO:0000256" key="3">
    <source>
        <dbReference type="PROSITE-ProRule" id="PRU00266"/>
    </source>
</evidence>
<gene>
    <name evidence="5" type="ORF">FCM35_KLT15097</name>
</gene>
<dbReference type="OrthoDB" id="1904943at2759"/>
<dbReference type="PROSITE" id="PS50137">
    <property type="entry name" value="DS_RBD"/>
    <property type="match status" value="2"/>
</dbReference>
<dbReference type="InterPro" id="IPR044450">
    <property type="entry name" value="AtDRB-like_DSRM_1"/>
</dbReference>
<dbReference type="Proteomes" id="UP000623129">
    <property type="component" value="Unassembled WGS sequence"/>
</dbReference>
<dbReference type="EMBL" id="SWLB01000028">
    <property type="protein sequence ID" value="KAF3320963.1"/>
    <property type="molecule type" value="Genomic_DNA"/>
</dbReference>
<evidence type="ECO:0000259" key="4">
    <source>
        <dbReference type="PROSITE" id="PS50137"/>
    </source>
</evidence>
<organism evidence="5 6">
    <name type="scientific">Carex littledalei</name>
    <dbReference type="NCBI Taxonomy" id="544730"/>
    <lineage>
        <taxon>Eukaryota</taxon>
        <taxon>Viridiplantae</taxon>
        <taxon>Streptophyta</taxon>
        <taxon>Embryophyta</taxon>
        <taxon>Tracheophyta</taxon>
        <taxon>Spermatophyta</taxon>
        <taxon>Magnoliopsida</taxon>
        <taxon>Liliopsida</taxon>
        <taxon>Poales</taxon>
        <taxon>Cyperaceae</taxon>
        <taxon>Cyperoideae</taxon>
        <taxon>Cariceae</taxon>
        <taxon>Carex</taxon>
        <taxon>Carex subgen. Euthyceras</taxon>
    </lineage>
</organism>
<name>A0A833QIY1_9POAL</name>
<keyword evidence="2 3" id="KW-0694">RNA-binding</keyword>
<evidence type="ECO:0000256" key="1">
    <source>
        <dbReference type="ARBA" id="ARBA00022737"/>
    </source>
</evidence>
<keyword evidence="6" id="KW-1185">Reference proteome</keyword>
<dbReference type="AlphaFoldDB" id="A0A833QIY1"/>
<evidence type="ECO:0000313" key="5">
    <source>
        <dbReference type="EMBL" id="KAF3320963.1"/>
    </source>
</evidence>
<dbReference type="CDD" id="cd19907">
    <property type="entry name" value="DSRM_AtDRB-like_rpt1"/>
    <property type="match status" value="1"/>
</dbReference>
<comment type="caution">
    <text evidence="5">The sequence shown here is derived from an EMBL/GenBank/DDBJ whole genome shotgun (WGS) entry which is preliminary data.</text>
</comment>
<dbReference type="GO" id="GO:0006396">
    <property type="term" value="P:RNA processing"/>
    <property type="evidence" value="ECO:0007669"/>
    <property type="project" value="TreeGrafter"/>
</dbReference>
<evidence type="ECO:0000313" key="6">
    <source>
        <dbReference type="Proteomes" id="UP000623129"/>
    </source>
</evidence>
<sequence length="320" mass="35062">MESGAPPSQNGGMGNCYVFKSRLQEYAQRAGFNTPEYDTVKEGLSHDPIFRSTVVVNNVKYDSLPGFSTRKAAEQSAAEVALSEILKSGEMTKCIPAVHETGLCKNMLQEYAQKMNYAIPSYVCTRQTGSSAPFGCTVEIGGIQYIGAAATTKRDAEIKAARTALLAIQGQENGKNGTSQYTVLPTRKKAPEAEKQVISAETKKLKPRKNNLKKKWKSRKRLFLKKQGHQDNVTRDDVIRCNGTEALQTSDVAEVDKKEFSKSSLDENQVGANCEFSAGLDQMRAVSKEENCEFSVGPDQMRAVSGGENWCVVSNVMEST</sequence>